<feature type="chain" id="PRO_5045443606" description="Flagellar L-ring protein" evidence="10">
    <location>
        <begin position="19"/>
        <end position="243"/>
    </location>
</feature>
<keyword evidence="9" id="KW-0449">Lipoprotein</keyword>
<evidence type="ECO:0000256" key="8">
    <source>
        <dbReference type="ARBA" id="ARBA00023237"/>
    </source>
</evidence>
<keyword evidence="7 9" id="KW-0975">Bacterial flagellum</keyword>
<reference evidence="11 12" key="1">
    <citation type="submission" date="2021-04" db="EMBL/GenBank/DDBJ databases">
        <title>The genome sequence of type strain Ideonella paludis KCTC 32238.</title>
        <authorList>
            <person name="Liu Y."/>
        </authorList>
    </citation>
    <scope>NUCLEOTIDE SEQUENCE [LARGE SCALE GENOMIC DNA]</scope>
    <source>
        <strain evidence="11 12">KCTC 32238</strain>
    </source>
</reference>
<comment type="similarity">
    <text evidence="3 9">Belongs to the FlgH family.</text>
</comment>
<evidence type="ECO:0000313" key="11">
    <source>
        <dbReference type="EMBL" id="MBQ0937730.1"/>
    </source>
</evidence>
<evidence type="ECO:0000256" key="5">
    <source>
        <dbReference type="ARBA" id="ARBA00022729"/>
    </source>
</evidence>
<accession>A0ABS5E2S4</accession>
<evidence type="ECO:0000256" key="10">
    <source>
        <dbReference type="SAM" id="SignalP"/>
    </source>
</evidence>
<comment type="caution">
    <text evidence="11">The sequence shown here is derived from an EMBL/GenBank/DDBJ whole genome shotgun (WGS) entry which is preliminary data.</text>
</comment>
<dbReference type="HAMAP" id="MF_00415">
    <property type="entry name" value="FlgH"/>
    <property type="match status" value="1"/>
</dbReference>
<keyword evidence="11" id="KW-0966">Cell projection</keyword>
<evidence type="ECO:0000256" key="2">
    <source>
        <dbReference type="ARBA" id="ARBA00004370"/>
    </source>
</evidence>
<dbReference type="PANTHER" id="PTHR34933">
    <property type="entry name" value="FLAGELLAR L-RING PROTEIN"/>
    <property type="match status" value="1"/>
</dbReference>
<dbReference type="PRINTS" id="PR01008">
    <property type="entry name" value="FLGLRINGFLGH"/>
</dbReference>
<keyword evidence="8 9" id="KW-0998">Cell outer membrane</keyword>
<feature type="signal peptide" evidence="10">
    <location>
        <begin position="1"/>
        <end position="18"/>
    </location>
</feature>
<dbReference type="Proteomes" id="UP000672097">
    <property type="component" value="Unassembled WGS sequence"/>
</dbReference>
<comment type="subcellular location">
    <subcellularLocation>
        <location evidence="9">Cell outer membrane</location>
        <topology evidence="9">Lipid-anchor</topology>
    </subcellularLocation>
    <subcellularLocation>
        <location evidence="9">Bacterial flagellum basal body</location>
    </subcellularLocation>
    <subcellularLocation>
        <location evidence="2">Membrane</location>
    </subcellularLocation>
</comment>
<dbReference type="RefSeq" id="WP_210811387.1">
    <property type="nucleotide sequence ID" value="NZ_JAGQDG010000009.1"/>
</dbReference>
<dbReference type="InterPro" id="IPR000527">
    <property type="entry name" value="Flag_Lring"/>
</dbReference>
<keyword evidence="11" id="KW-0969">Cilium</keyword>
<name>A0ABS5E2S4_9BURK</name>
<proteinExistence type="inferred from homology"/>
<dbReference type="PROSITE" id="PS51257">
    <property type="entry name" value="PROKAR_LIPOPROTEIN"/>
    <property type="match status" value="1"/>
</dbReference>
<organism evidence="11 12">
    <name type="scientific">Ideonella paludis</name>
    <dbReference type="NCBI Taxonomy" id="1233411"/>
    <lineage>
        <taxon>Bacteria</taxon>
        <taxon>Pseudomonadati</taxon>
        <taxon>Pseudomonadota</taxon>
        <taxon>Betaproteobacteria</taxon>
        <taxon>Burkholderiales</taxon>
        <taxon>Sphaerotilaceae</taxon>
        <taxon>Ideonella</taxon>
    </lineage>
</organism>
<evidence type="ECO:0000256" key="4">
    <source>
        <dbReference type="ARBA" id="ARBA00011439"/>
    </source>
</evidence>
<evidence type="ECO:0000256" key="1">
    <source>
        <dbReference type="ARBA" id="ARBA00002591"/>
    </source>
</evidence>
<keyword evidence="6 9" id="KW-0472">Membrane</keyword>
<evidence type="ECO:0000256" key="9">
    <source>
        <dbReference type="HAMAP-Rule" id="MF_00415"/>
    </source>
</evidence>
<keyword evidence="12" id="KW-1185">Reference proteome</keyword>
<comment type="subunit">
    <text evidence="4 9">The basal body constitutes a major portion of the flagellar organelle and consists of four rings (L,P,S, and M) mounted on a central rod.</text>
</comment>
<gene>
    <name evidence="9" type="primary">flgH</name>
    <name evidence="11" type="ORF">KAK11_20565</name>
</gene>
<evidence type="ECO:0000256" key="6">
    <source>
        <dbReference type="ARBA" id="ARBA00023136"/>
    </source>
</evidence>
<keyword evidence="11" id="KW-0282">Flagellum</keyword>
<keyword evidence="5 9" id="KW-0732">Signal</keyword>
<protein>
    <recommendedName>
        <fullName evidence="9">Flagellar L-ring protein</fullName>
    </recommendedName>
    <alternativeName>
        <fullName evidence="9">Basal body L-ring protein</fullName>
    </alternativeName>
</protein>
<dbReference type="EMBL" id="JAGQDG010000009">
    <property type="protein sequence ID" value="MBQ0937730.1"/>
    <property type="molecule type" value="Genomic_DNA"/>
</dbReference>
<comment type="function">
    <text evidence="1 9">Assembles around the rod to form the L-ring and probably protects the motor/basal body from shearing forces during rotation.</text>
</comment>
<evidence type="ECO:0000256" key="3">
    <source>
        <dbReference type="ARBA" id="ARBA00006929"/>
    </source>
</evidence>
<sequence length="243" mass="25439">MSLLTRTLAAALPLLALSACQTIYPVPNVEFPTATAPAMPASGPLVMAAYEPMAVPTPPPPAVTGSIYASAAYRPLFEDYRARHVGDTLTVRIAEKVSATQSATSTVDKKASVDAGITALPGVKPNSFELGRTAANANGTNKFEGSGTTENTNDFSGTITAIVTGVLPNGHLLIAGEKQIGVNHNVDVLRFTGHVDPRAILPGNTVQSAQIANVRIEHRGRGQMSDAQGIGWLARFFLNLLPV</sequence>
<dbReference type="Pfam" id="PF02107">
    <property type="entry name" value="FlgH"/>
    <property type="match status" value="1"/>
</dbReference>
<evidence type="ECO:0000256" key="7">
    <source>
        <dbReference type="ARBA" id="ARBA00023143"/>
    </source>
</evidence>
<dbReference type="PANTHER" id="PTHR34933:SF3">
    <property type="entry name" value="FLAGELLAR L-RING PROTEIN"/>
    <property type="match status" value="1"/>
</dbReference>
<evidence type="ECO:0000313" key="12">
    <source>
        <dbReference type="Proteomes" id="UP000672097"/>
    </source>
</evidence>